<comment type="caution">
    <text evidence="2">The sequence shown here is derived from an EMBL/GenBank/DDBJ whole genome shotgun (WGS) entry which is preliminary data.</text>
</comment>
<dbReference type="Gene3D" id="1.25.10.10">
    <property type="entry name" value="Leucine-rich Repeat Variant"/>
    <property type="match status" value="1"/>
</dbReference>
<keyword evidence="3" id="KW-1185">Reference proteome</keyword>
<feature type="region of interest" description="Disordered" evidence="1">
    <location>
        <begin position="1826"/>
        <end position="1847"/>
    </location>
</feature>
<gene>
    <name evidence="2" type="ORF">CEUSTIGMA_g7196.t1</name>
</gene>
<dbReference type="InterPro" id="IPR016024">
    <property type="entry name" value="ARM-type_fold"/>
</dbReference>
<organism evidence="2 3">
    <name type="scientific">Chlamydomonas eustigma</name>
    <dbReference type="NCBI Taxonomy" id="1157962"/>
    <lineage>
        <taxon>Eukaryota</taxon>
        <taxon>Viridiplantae</taxon>
        <taxon>Chlorophyta</taxon>
        <taxon>core chlorophytes</taxon>
        <taxon>Chlorophyceae</taxon>
        <taxon>CS clade</taxon>
        <taxon>Chlamydomonadales</taxon>
        <taxon>Chlamydomonadaceae</taxon>
        <taxon>Chlamydomonas</taxon>
    </lineage>
</organism>
<sequence>MISPPSLFCSSHHLPPHCQLDPEGLSCACSCLAHMAQAFPSVLSNLTYAPGFIDLIMRYVALFVNDALLETSSPHHSAQLLSLACLTEVISLAATDCISSPLEDSTSHPGSSGTIFSSYAGDQQRAFSSNTSRISPSLGGNSSNSLQSNRTANSSFLGHLVEMPGVTDLICTCASLHNLDEQAARSATSRLLRKSLSRFARFASDLRALVRQGAQQGDQVQMELGPEDEEHVAYIEPALHAARLHAVVTLRCIAVHWARKMRRDIQSQLDLTEEISDLLIYENRNPIMSTWPQRPATGLKPPTPLHSTQVSFLAQSLRSRVMEASSLAGDTVSAMPGSPKASSQLLLPSLPIVSLLPSARYVSSSGIMSPSNKYYVLGSPTHRGRVPERPARESMKLKELAQLLDHLVALLSINVCGATLEARTEAALTAASNQLNQLNRLDSTKSQETKLVWSAETVSVATSLMCLLSTNQWVGPRIASHSALAEALDSVLEEETYLQVRAMSTTFPTRWRGQFQRTALLDSDDLSLSDCNDLPLAHKDLQVCAMELVSTLANQFASHSLKAGNRFVGPRLSLLLTIDRLLLQASQASGGPSSTTDSSSGGTPRPTQHSLETTGLCLQTLIAVFHCGGMDALLSAPPCSTSSVATSLSNSIFKSLVLYLRHPEPGLRLKAVGVVAAAAQHLTDEKLPTLGAVEGLVYALLDVMQSANDVLFRSLRSSSNTLSSAVSMTASGAFSVDQLPDSSVLEAYQNQLLWGLAAAAALARCPQIAARLVSLKALPAVLRTALRCRVGDVPIYAAGLTGNLCNHLACQPVVASSRGLAQELIRQGREASTFEHLAVVLGAVRNFACNERGRQELSGEPGTVPLLCKLLIREWPANLAAAAPFMSEDLSNEMSMLVSAALCNLSGDVVGLEALLMEQDAVLSAVTSILKDLVPVSLLSSGIIQAPHGGPVHGCGKLSCAWCTGKCKAAGMRPEIVSRVRCFNAVTLANITSHPVMVRNVLVSSGEVARLCMLMLMTLPTPSTQALCEDPLACFRSGTQRMASVSILITLKNLLLALRHPEAPSAWRRHQSALAPSLHRRDSTASAAEDGTQSMTSAHPPPPPAKEQLGGVSRPFSPIRHVKNSRIRGLTASQAASVTPASALDVLDQAISPGSSTGGTGLSLLFDQVVDLLSWVDFTAAADVYAVNPCSTFGADVAGASAAVLSMFAVHGLPERYPKYTETALQCLIRILILPTLLPEPPASYHSSSSDTAAALEVSASHSAMALWALVSNPECTSWGEKLASNVTSLRVLLAAVKKGQRRGGTKARFAGSRMMSALTLGQLVVQGLVEPSFLHRLLDPDSGIMSSLVDLIPLALPQFRRSLGPVTRYKHNQGGYQARGIGGTVPQQGKGQQAGPGGGSGRINAIYTSGPWDAVLDMLGVSSGDMRYAMGLQAAGALAHLLSCKCPDASVTPSLDMSVILPMLEALLSCSEEEVLLSTVMLISSLASSGLRWHCGNLIKSEWLMIKVIEVCATSIEYGALSSGHRLSNGGGRSKSSTSERSKILLILKSQAYAAVALGNLVLPEEDGNGKMRVVQKDCVDALAQLMLTPLTGLPVASADKELAQIQLSVAVAAAAALRNVTSCISEADIASEGDGRLMGSVLALLSGIKQMLYRYETDLALLGAVEQLLQYLFGIIANLAALTECKGRLLKERSLVSVLTIALEAKGTSSLGGGFHKDFALQLAALAAISNLLLASDRPGGQGSLVVIIDQSEPSLSAANDPMVDVRSTAQLTTPTTKRSTTQNLQADGPFPEDNSFKQRTKEMLGVGISYYHQRTDHLKGEACQKSDISHPSESSSSSSEAAHMSLSELHSIVGDEFQMLRMDTRSSGGLIPEEVGLQDLLNGLKVDVGVAVGVGLSSGTMDDEVPEEEEALLASGSQHKSGQGVDREPLRVLQRGFLTALDMGMSHQVRQTLQHLGHSDMVPEEYQHMALWIQTLLLH</sequence>
<feature type="compositionally biased region" description="Low complexity" evidence="1">
    <location>
        <begin position="587"/>
        <end position="607"/>
    </location>
</feature>
<evidence type="ECO:0000313" key="3">
    <source>
        <dbReference type="Proteomes" id="UP000232323"/>
    </source>
</evidence>
<evidence type="ECO:0000256" key="1">
    <source>
        <dbReference type="SAM" id="MobiDB-lite"/>
    </source>
</evidence>
<accession>A0A250X9I3</accession>
<evidence type="ECO:0000313" key="2">
    <source>
        <dbReference type="EMBL" id="GAX79755.1"/>
    </source>
</evidence>
<feature type="region of interest" description="Disordered" evidence="1">
    <location>
        <begin position="1773"/>
        <end position="1798"/>
    </location>
</feature>
<dbReference type="EMBL" id="BEGY01000045">
    <property type="protein sequence ID" value="GAX79755.1"/>
    <property type="molecule type" value="Genomic_DNA"/>
</dbReference>
<dbReference type="Proteomes" id="UP000232323">
    <property type="component" value="Unassembled WGS sequence"/>
</dbReference>
<dbReference type="SUPFAM" id="SSF48371">
    <property type="entry name" value="ARM repeat"/>
    <property type="match status" value="1"/>
</dbReference>
<feature type="compositionally biased region" description="Low complexity" evidence="1">
    <location>
        <begin position="1834"/>
        <end position="1847"/>
    </location>
</feature>
<reference evidence="2 3" key="1">
    <citation type="submission" date="2017-08" db="EMBL/GenBank/DDBJ databases">
        <title>Acidophilic green algal genome provides insights into adaptation to an acidic environment.</title>
        <authorList>
            <person name="Hirooka S."/>
            <person name="Hirose Y."/>
            <person name="Kanesaki Y."/>
            <person name="Higuchi S."/>
            <person name="Fujiwara T."/>
            <person name="Onuma R."/>
            <person name="Era A."/>
            <person name="Ohbayashi R."/>
            <person name="Uzuka A."/>
            <person name="Nozaki H."/>
            <person name="Yoshikawa H."/>
            <person name="Miyagishima S.Y."/>
        </authorList>
    </citation>
    <scope>NUCLEOTIDE SEQUENCE [LARGE SCALE GENOMIC DNA]</scope>
    <source>
        <strain evidence="2 3">NIES-2499</strain>
    </source>
</reference>
<feature type="region of interest" description="Disordered" evidence="1">
    <location>
        <begin position="1068"/>
        <end position="1115"/>
    </location>
</feature>
<name>A0A250X9I3_9CHLO</name>
<dbReference type="InterPro" id="IPR011989">
    <property type="entry name" value="ARM-like"/>
</dbReference>
<protein>
    <submittedName>
        <fullName evidence="2">Uncharacterized protein</fullName>
    </submittedName>
</protein>
<proteinExistence type="predicted"/>
<feature type="compositionally biased region" description="Polar residues" evidence="1">
    <location>
        <begin position="1773"/>
        <end position="1788"/>
    </location>
</feature>
<feature type="region of interest" description="Disordered" evidence="1">
    <location>
        <begin position="587"/>
        <end position="610"/>
    </location>
</feature>